<keyword evidence="2" id="KW-0813">Transport</keyword>
<dbReference type="Gene3D" id="3.10.100.10">
    <property type="entry name" value="Mannose-Binding Protein A, subunit A"/>
    <property type="match status" value="1"/>
</dbReference>
<dbReference type="PANTHER" id="PTHR21444:SF15">
    <property type="entry name" value="RECEPTOR FOR RETINOL UPTAKE STRA6"/>
    <property type="match status" value="1"/>
</dbReference>
<dbReference type="Pfam" id="PF14752">
    <property type="entry name" value="RBP_receptor"/>
    <property type="match status" value="1"/>
</dbReference>
<evidence type="ECO:0000256" key="8">
    <source>
        <dbReference type="PROSITE-ProRule" id="PRU00076"/>
    </source>
</evidence>
<evidence type="ECO:0000313" key="13">
    <source>
        <dbReference type="Proteomes" id="UP000663879"/>
    </source>
</evidence>
<feature type="transmembrane region" description="Helical" evidence="9">
    <location>
        <begin position="637"/>
        <end position="654"/>
    </location>
</feature>
<feature type="transmembrane region" description="Helical" evidence="9">
    <location>
        <begin position="928"/>
        <end position="944"/>
    </location>
</feature>
<dbReference type="PROSITE" id="PS50026">
    <property type="entry name" value="EGF_3"/>
    <property type="match status" value="1"/>
</dbReference>
<protein>
    <recommendedName>
        <fullName evidence="14">EGF-like domain-containing protein</fullName>
    </recommendedName>
</protein>
<dbReference type="SMART" id="SM00034">
    <property type="entry name" value="CLECT"/>
    <property type="match status" value="1"/>
</dbReference>
<dbReference type="GO" id="GO:0005886">
    <property type="term" value="C:plasma membrane"/>
    <property type="evidence" value="ECO:0007669"/>
    <property type="project" value="UniProtKB-SubCell"/>
</dbReference>
<evidence type="ECO:0000256" key="1">
    <source>
        <dbReference type="ARBA" id="ARBA00004651"/>
    </source>
</evidence>
<dbReference type="CDD" id="cd00054">
    <property type="entry name" value="EGF_CA"/>
    <property type="match status" value="1"/>
</dbReference>
<evidence type="ECO:0000256" key="7">
    <source>
        <dbReference type="ARBA" id="ARBA00023170"/>
    </source>
</evidence>
<feature type="transmembrane region" description="Helical" evidence="9">
    <location>
        <begin position="903"/>
        <end position="922"/>
    </location>
</feature>
<evidence type="ECO:0000259" key="10">
    <source>
        <dbReference type="PROSITE" id="PS50026"/>
    </source>
</evidence>
<feature type="transmembrane region" description="Helical" evidence="9">
    <location>
        <begin position="792"/>
        <end position="817"/>
    </location>
</feature>
<feature type="disulfide bond" evidence="8">
    <location>
        <begin position="252"/>
        <end position="269"/>
    </location>
</feature>
<dbReference type="CDD" id="cd00037">
    <property type="entry name" value="CLECT"/>
    <property type="match status" value="1"/>
</dbReference>
<proteinExistence type="predicted"/>
<keyword evidence="6 9" id="KW-0472">Membrane</keyword>
<keyword evidence="8" id="KW-1015">Disulfide bond</keyword>
<dbReference type="SUPFAM" id="SSF56436">
    <property type="entry name" value="C-type lectin-like"/>
    <property type="match status" value="1"/>
</dbReference>
<evidence type="ECO:0000256" key="4">
    <source>
        <dbReference type="ARBA" id="ARBA00022692"/>
    </source>
</evidence>
<feature type="transmembrane region" description="Helical" evidence="9">
    <location>
        <begin position="453"/>
        <end position="472"/>
    </location>
</feature>
<dbReference type="GO" id="GO:0038023">
    <property type="term" value="F:signaling receptor activity"/>
    <property type="evidence" value="ECO:0007669"/>
    <property type="project" value="InterPro"/>
</dbReference>
<keyword evidence="4 9" id="KW-0812">Transmembrane</keyword>
<evidence type="ECO:0000259" key="11">
    <source>
        <dbReference type="PROSITE" id="PS50041"/>
    </source>
</evidence>
<evidence type="ECO:0000313" key="12">
    <source>
        <dbReference type="EMBL" id="CAF0777204.1"/>
    </source>
</evidence>
<comment type="caution">
    <text evidence="12">The sequence shown here is derived from an EMBL/GenBank/DDBJ whole genome shotgun (WGS) entry which is preliminary data.</text>
</comment>
<feature type="transmembrane region" description="Helical" evidence="9">
    <location>
        <begin position="380"/>
        <end position="400"/>
    </location>
</feature>
<keyword evidence="3" id="KW-1003">Cell membrane</keyword>
<dbReference type="GO" id="GO:0071939">
    <property type="term" value="P:vitamin A import into cell"/>
    <property type="evidence" value="ECO:0007669"/>
    <property type="project" value="TreeGrafter"/>
</dbReference>
<dbReference type="InterPro" id="IPR026612">
    <property type="entry name" value="STRA6-like"/>
</dbReference>
<feature type="domain" description="EGF-like" evidence="10">
    <location>
        <begin position="242"/>
        <end position="281"/>
    </location>
</feature>
<dbReference type="InterPro" id="IPR016187">
    <property type="entry name" value="CTDL_fold"/>
</dbReference>
<dbReference type="PROSITE" id="PS00022">
    <property type="entry name" value="EGF_1"/>
    <property type="match status" value="1"/>
</dbReference>
<dbReference type="PROSITE" id="PS50041">
    <property type="entry name" value="C_TYPE_LECTIN_2"/>
    <property type="match status" value="1"/>
</dbReference>
<accession>A0A813R1U1</accession>
<evidence type="ECO:0000256" key="3">
    <source>
        <dbReference type="ARBA" id="ARBA00022475"/>
    </source>
</evidence>
<dbReference type="EMBL" id="CAJNOC010000562">
    <property type="protein sequence ID" value="CAF0777204.1"/>
    <property type="molecule type" value="Genomic_DNA"/>
</dbReference>
<comment type="subcellular location">
    <subcellularLocation>
        <location evidence="1">Cell membrane</location>
        <topology evidence="1">Multi-pass membrane protein</topology>
    </subcellularLocation>
</comment>
<feature type="transmembrane region" description="Helical" evidence="9">
    <location>
        <begin position="1039"/>
        <end position="1062"/>
    </location>
</feature>
<feature type="transmembrane region" description="Helical" evidence="9">
    <location>
        <begin position="559"/>
        <end position="581"/>
    </location>
</feature>
<feature type="domain" description="C-type lectin" evidence="11">
    <location>
        <begin position="125"/>
        <end position="240"/>
    </location>
</feature>
<keyword evidence="5 9" id="KW-1133">Transmembrane helix</keyword>
<dbReference type="Gene3D" id="2.10.25.10">
    <property type="entry name" value="Laminin"/>
    <property type="match status" value="1"/>
</dbReference>
<evidence type="ECO:0000256" key="9">
    <source>
        <dbReference type="SAM" id="Phobius"/>
    </source>
</evidence>
<evidence type="ECO:0000256" key="6">
    <source>
        <dbReference type="ARBA" id="ARBA00023136"/>
    </source>
</evidence>
<gene>
    <name evidence="12" type="ORF">OXX778_LOCUS5265</name>
</gene>
<keyword evidence="7" id="KW-0675">Receptor</keyword>
<dbReference type="Proteomes" id="UP000663879">
    <property type="component" value="Unassembled WGS sequence"/>
</dbReference>
<evidence type="ECO:0008006" key="14">
    <source>
        <dbReference type="Google" id="ProtNLM"/>
    </source>
</evidence>
<comment type="caution">
    <text evidence="8">Lacks conserved residue(s) required for the propagation of feature annotation.</text>
</comment>
<feature type="transmembrane region" description="Helical" evidence="9">
    <location>
        <begin position="666"/>
        <end position="684"/>
    </location>
</feature>
<dbReference type="PANTHER" id="PTHR21444">
    <property type="entry name" value="COILED-COIL DOMAIN-CONTAINING PROTEIN 180"/>
    <property type="match status" value="1"/>
</dbReference>
<dbReference type="OrthoDB" id="2376984at2759"/>
<dbReference type="SUPFAM" id="SSF57196">
    <property type="entry name" value="EGF/Laminin"/>
    <property type="match status" value="1"/>
</dbReference>
<keyword evidence="8" id="KW-0245">EGF-like domain</keyword>
<feature type="transmembrane region" description="Helical" evidence="9">
    <location>
        <begin position="290"/>
        <end position="313"/>
    </location>
</feature>
<name>A0A813R1U1_9BILA</name>
<evidence type="ECO:0000256" key="5">
    <source>
        <dbReference type="ARBA" id="ARBA00022989"/>
    </source>
</evidence>
<evidence type="ECO:0000256" key="2">
    <source>
        <dbReference type="ARBA" id="ARBA00022448"/>
    </source>
</evidence>
<sequence length="1361" mass="160855">MFLTTSFIKIFFVFQIVFNLFFSVSQVNCFTNIFGELFNDLKFGTFETDILGQRLPNRKLKCAQGSHPFNGSCYFISDIKYIETDKNEILQNILKILEEKKQLLNPIKSLSNSAERSQIPSKAKWNEALNLCNQLDPYSSLIQFNEKNSDFDFIVDLLKNYTSQQSGKYFEQKYWIGLTYNSTWKWLNGMALNDSRIESLIYRPHNDVYRQCSYLNVRDNGEMIIELANCRNDQHNYICKYVMDRCYNNSYCGKNGACVNVPYKQSFECRCRIFYDGERCEKWSNQGIQMIIAVFIVISALIFLIVNAIYTAIIHKKVEREERLKRQEDNYKRYIEVKKRKESVLSRSFWHQKSLRYSIQMIEKNVFKFIFNLIKRKLKLFLLLLTSFIISILLIIGISFTRYNIIKQRIERYKNSTQPEPEKTIDKDQISEYTTFFSFDVCKVMNSQFLEDFILIIISLSLTLIIYFWNAFKCNRNHEYFCRFSKFSRNREESRNSESEESNLSLDYNVNNYKNTNKNRISRFLSLKKFRNFTFCGFRCICGIEFPIPMNPFSKRNRFLTGVIYAAYTYNILKIFEFLLIGEAPSQALSQGKDFIKNINISMTSNLSAMGNQLTNTFQNATQKFTNMTEQGILMDLIKQICVVIIIGLRYYPVLLCIDLKRKSKFCYFLCTFYVLFLLIYYVYMNTFCLLSAYSSIKQAYKVINSEKKFDKIDFPNYLRVNKVLNETQQVLDTTKSSRLRFFSNLKLAKNRSDSTLSPGFLNKTEDSDLKKNVTTLIKDQLFMKNFMYEKFLFYTVLCLISLYMITEFSILMIQSIRKKKEKQKRKHKCSCCKKRMNSDSKSESEDEDIGVLSKVRQGDKVDNEINYTKELFRRQKPISFIKHIINRYIYENKKHFRFSKEFINTNLIAIILLYYITSLIIRKSNQIVSLSSNLFIIMINFIFKLSTATEMSYLVPSNAQINNLITSLYDNIGSYIVWACCFTTGIYVVQLFFGIKSYHRHVLNGYRGVYEDIPSPKKFSNVKLAASSLHYSGYAIGYLLWGYLILFEVSLVVIIVTKFLIRFYFLTENLAKIVLPILTIYLLKRILIWYLCSYFITENSHSSQRFVLKNRKFYFILNHFNFFFDCFLGSFVCFMRMGKSSLAALFFMPRLDYSIFGRFLESKDMGFISYVSFIHMEVNQTHPVKLAFCDLLRQSQDELFCVKEKHSKTMRNKWFVMYTLIKNPNLKRFRKGYLFKQSLIPKVETLEHFIKRQKNKIFEDKSKRRSKSVPCLLDEIADKRDENKTSTIDYRSQVQPPVPPKRQTFLNYNFSSVESYEPTLDSTISTQNTTLNLNSPNRINRAVFFNSPNSSQFNFSNRKI</sequence>
<keyword evidence="13" id="KW-1185">Reference proteome</keyword>
<organism evidence="12 13">
    <name type="scientific">Brachionus calyciflorus</name>
    <dbReference type="NCBI Taxonomy" id="104777"/>
    <lineage>
        <taxon>Eukaryota</taxon>
        <taxon>Metazoa</taxon>
        <taxon>Spiralia</taxon>
        <taxon>Gnathifera</taxon>
        <taxon>Rotifera</taxon>
        <taxon>Eurotatoria</taxon>
        <taxon>Monogononta</taxon>
        <taxon>Pseudotrocha</taxon>
        <taxon>Ploima</taxon>
        <taxon>Brachionidae</taxon>
        <taxon>Brachionus</taxon>
    </lineage>
</organism>
<feature type="disulfide bond" evidence="8">
    <location>
        <begin position="271"/>
        <end position="280"/>
    </location>
</feature>
<feature type="transmembrane region" description="Helical" evidence="9">
    <location>
        <begin position="1117"/>
        <end position="1136"/>
    </location>
</feature>
<feature type="transmembrane region" description="Helical" evidence="9">
    <location>
        <begin position="976"/>
        <end position="996"/>
    </location>
</feature>
<dbReference type="GO" id="GO:0034632">
    <property type="term" value="F:retinol transmembrane transporter activity"/>
    <property type="evidence" value="ECO:0007669"/>
    <property type="project" value="InterPro"/>
</dbReference>
<reference evidence="12" key="1">
    <citation type="submission" date="2021-02" db="EMBL/GenBank/DDBJ databases">
        <authorList>
            <person name="Nowell W R."/>
        </authorList>
    </citation>
    <scope>NUCLEOTIDE SEQUENCE</scope>
    <source>
        <strain evidence="12">Ploen Becks lab</strain>
    </source>
</reference>
<dbReference type="InterPro" id="IPR001304">
    <property type="entry name" value="C-type_lectin-like"/>
</dbReference>
<dbReference type="InterPro" id="IPR016186">
    <property type="entry name" value="C-type_lectin-like/link_sf"/>
</dbReference>
<dbReference type="InterPro" id="IPR000742">
    <property type="entry name" value="EGF"/>
</dbReference>